<dbReference type="OMA" id="AWKLSMT"/>
<evidence type="ECO:0000313" key="5">
    <source>
        <dbReference type="EMBL" id="KXS14063.1"/>
    </source>
</evidence>
<dbReference type="PANTHER" id="PTHR21683:SF3">
    <property type="entry name" value="CILIA AND FLAGELLA ASSOCIATED PROTEIN 100"/>
    <property type="match status" value="1"/>
</dbReference>
<feature type="region of interest" description="Disordered" evidence="3">
    <location>
        <begin position="495"/>
        <end position="554"/>
    </location>
</feature>
<dbReference type="InterPro" id="IPR051147">
    <property type="entry name" value="CFAP_domain-containing"/>
</dbReference>
<feature type="compositionally biased region" description="Basic and acidic residues" evidence="3">
    <location>
        <begin position="501"/>
        <end position="514"/>
    </location>
</feature>
<accession>A0A139ACB5</accession>
<dbReference type="PANTHER" id="PTHR21683">
    <property type="entry name" value="COILED-COIL DOMAIN-CONTAINING PROTEIN 42 LIKE-2-LIKE-RELATED"/>
    <property type="match status" value="1"/>
</dbReference>
<feature type="coiled-coil region" evidence="2">
    <location>
        <begin position="330"/>
        <end position="393"/>
    </location>
</feature>
<feature type="compositionally biased region" description="Basic residues" evidence="3">
    <location>
        <begin position="40"/>
        <end position="49"/>
    </location>
</feature>
<feature type="compositionally biased region" description="Basic residues" evidence="3">
    <location>
        <begin position="515"/>
        <end position="527"/>
    </location>
</feature>
<proteinExistence type="predicted"/>
<reference evidence="5 6" key="1">
    <citation type="journal article" date="2015" name="Genome Biol. Evol.">
        <title>Phylogenomic analyses indicate that early fungi evolved digesting cell walls of algal ancestors of land plants.</title>
        <authorList>
            <person name="Chang Y."/>
            <person name="Wang S."/>
            <person name="Sekimoto S."/>
            <person name="Aerts A.L."/>
            <person name="Choi C."/>
            <person name="Clum A."/>
            <person name="LaButti K.M."/>
            <person name="Lindquist E.A."/>
            <person name="Yee Ngan C."/>
            <person name="Ohm R.A."/>
            <person name="Salamov A.A."/>
            <person name="Grigoriev I.V."/>
            <person name="Spatafora J.W."/>
            <person name="Berbee M.L."/>
        </authorList>
    </citation>
    <scope>NUCLEOTIDE SEQUENCE [LARGE SCALE GENOMIC DNA]</scope>
    <source>
        <strain evidence="5 6">JEL478</strain>
    </source>
</reference>
<organism evidence="5 6">
    <name type="scientific">Gonapodya prolifera (strain JEL478)</name>
    <name type="common">Monoblepharis prolifera</name>
    <dbReference type="NCBI Taxonomy" id="1344416"/>
    <lineage>
        <taxon>Eukaryota</taxon>
        <taxon>Fungi</taxon>
        <taxon>Fungi incertae sedis</taxon>
        <taxon>Chytridiomycota</taxon>
        <taxon>Chytridiomycota incertae sedis</taxon>
        <taxon>Monoblepharidomycetes</taxon>
        <taxon>Monoblepharidales</taxon>
        <taxon>Gonapodyaceae</taxon>
        <taxon>Gonapodya</taxon>
    </lineage>
</organism>
<dbReference type="InterPro" id="IPR025252">
    <property type="entry name" value="DUF4200"/>
</dbReference>
<feature type="region of interest" description="Disordered" evidence="3">
    <location>
        <begin position="253"/>
        <end position="318"/>
    </location>
</feature>
<feature type="domain" description="DUF4200" evidence="4">
    <location>
        <begin position="133"/>
        <end position="248"/>
    </location>
</feature>
<keyword evidence="6" id="KW-1185">Reference proteome</keyword>
<name>A0A139ACB5_GONPJ</name>
<evidence type="ECO:0000256" key="1">
    <source>
        <dbReference type="ARBA" id="ARBA00023054"/>
    </source>
</evidence>
<feature type="compositionally biased region" description="Acidic residues" evidence="3">
    <location>
        <begin position="301"/>
        <end position="311"/>
    </location>
</feature>
<protein>
    <recommendedName>
        <fullName evidence="4">DUF4200 domain-containing protein</fullName>
    </recommendedName>
</protein>
<dbReference type="Pfam" id="PF13863">
    <property type="entry name" value="DUF4200"/>
    <property type="match status" value="1"/>
</dbReference>
<feature type="compositionally biased region" description="Basic and acidic residues" evidence="3">
    <location>
        <begin position="261"/>
        <end position="275"/>
    </location>
</feature>
<dbReference type="OrthoDB" id="10264063at2759"/>
<gene>
    <name evidence="5" type="ORF">M427DRAFT_354203</name>
</gene>
<dbReference type="Proteomes" id="UP000070544">
    <property type="component" value="Unassembled WGS sequence"/>
</dbReference>
<sequence length="554" mass="62224">MASALTHPPLPSSYSSSSSQLPTLPAITKGAPEQPSRKNTIPRKKTRKPKLSDLENPFRIPTDDEITGSRSSGGTSLFPGPKRTTVKALLAEDESERAFREELARKEEQWAVRWGSAGPDARSNADPLHSFVLSKRYMFLLQHSLEVKRGEMRKLDEVARAEERKLIEDERALDEDAARFDLFLKENDRNSVEAIKKAEAETKFKLDRVHEIKRLALQMVSTRSDLSKCADQLRDLKQYREFLESVAPPEWKREHLKSKKVTGDGGKDGTDDGKKVSSARPMSSGPRDRPQSADVSSDPTAIDDDLEDAEDPASLPFTHPSDLLRVFSELEETNLKLIQASQESEAALDEVRQERIKEEKRMVDEVGGLKAQIVAVEAKITEEEARASFLEERTKAIAMNASTTSHDRLLTDLHKKVRETHRKCVAGEGAGGASESSGGGGTASAQLDTLTMLAEIENRLEGLLDTLDSMPPEKVEAAEKAREKDRRRRLRDLKAAQARAVQEERVRRAMERARAPVKKQMGKRGMWRSRPVEKRREEEKGETVEEEDGAWFWN</sequence>
<evidence type="ECO:0000256" key="3">
    <source>
        <dbReference type="SAM" id="MobiDB-lite"/>
    </source>
</evidence>
<dbReference type="STRING" id="1344416.A0A139ACB5"/>
<feature type="compositionally biased region" description="Basic and acidic residues" evidence="3">
    <location>
        <begin position="530"/>
        <end position="543"/>
    </location>
</feature>
<dbReference type="GO" id="GO:0005856">
    <property type="term" value="C:cytoskeleton"/>
    <property type="evidence" value="ECO:0007669"/>
    <property type="project" value="UniProtKB-ARBA"/>
</dbReference>
<dbReference type="AlphaFoldDB" id="A0A139ACB5"/>
<feature type="compositionally biased region" description="Low complexity" evidence="3">
    <location>
        <begin position="12"/>
        <end position="25"/>
    </location>
</feature>
<evidence type="ECO:0000256" key="2">
    <source>
        <dbReference type="SAM" id="Coils"/>
    </source>
</evidence>
<feature type="compositionally biased region" description="Acidic residues" evidence="3">
    <location>
        <begin position="544"/>
        <end position="554"/>
    </location>
</feature>
<evidence type="ECO:0000259" key="4">
    <source>
        <dbReference type="Pfam" id="PF13863"/>
    </source>
</evidence>
<dbReference type="EMBL" id="KQ965771">
    <property type="protein sequence ID" value="KXS14063.1"/>
    <property type="molecule type" value="Genomic_DNA"/>
</dbReference>
<keyword evidence="1 2" id="KW-0175">Coiled coil</keyword>
<evidence type="ECO:0000313" key="6">
    <source>
        <dbReference type="Proteomes" id="UP000070544"/>
    </source>
</evidence>
<feature type="region of interest" description="Disordered" evidence="3">
    <location>
        <begin position="1"/>
        <end position="83"/>
    </location>
</feature>